<evidence type="ECO:0008006" key="3">
    <source>
        <dbReference type="Google" id="ProtNLM"/>
    </source>
</evidence>
<dbReference type="STRING" id="1035707.SAMN05216552_103734"/>
<evidence type="ECO:0000313" key="1">
    <source>
        <dbReference type="EMBL" id="SFV12918.1"/>
    </source>
</evidence>
<dbReference type="Proteomes" id="UP000199391">
    <property type="component" value="Unassembled WGS sequence"/>
</dbReference>
<gene>
    <name evidence="1" type="ORF">SAMN05216552_103734</name>
</gene>
<organism evidence="1 2">
    <name type="scientific">Pseudoduganella namucuonensis</name>
    <dbReference type="NCBI Taxonomy" id="1035707"/>
    <lineage>
        <taxon>Bacteria</taxon>
        <taxon>Pseudomonadati</taxon>
        <taxon>Pseudomonadota</taxon>
        <taxon>Betaproteobacteria</taxon>
        <taxon>Burkholderiales</taxon>
        <taxon>Oxalobacteraceae</taxon>
        <taxon>Telluria group</taxon>
        <taxon>Pseudoduganella</taxon>
    </lineage>
</organism>
<keyword evidence="2" id="KW-1185">Reference proteome</keyword>
<dbReference type="InterPro" id="IPR009959">
    <property type="entry name" value="Cyclase_SnoaL-like"/>
</dbReference>
<dbReference type="RefSeq" id="WP_229490831.1">
    <property type="nucleotide sequence ID" value="NZ_FPBO01000037.1"/>
</dbReference>
<name>A0A1I7LTE0_9BURK</name>
<dbReference type="AlphaFoldDB" id="A0A1I7LTE0"/>
<accession>A0A1I7LTE0</accession>
<dbReference type="EMBL" id="FPBO01000037">
    <property type="protein sequence ID" value="SFV12918.1"/>
    <property type="molecule type" value="Genomic_DNA"/>
</dbReference>
<proteinExistence type="predicted"/>
<evidence type="ECO:0000313" key="2">
    <source>
        <dbReference type="Proteomes" id="UP000199391"/>
    </source>
</evidence>
<dbReference type="Gene3D" id="3.10.450.50">
    <property type="match status" value="1"/>
</dbReference>
<dbReference type="GO" id="GO:0030638">
    <property type="term" value="P:polyketide metabolic process"/>
    <property type="evidence" value="ECO:0007669"/>
    <property type="project" value="InterPro"/>
</dbReference>
<dbReference type="SUPFAM" id="SSF54427">
    <property type="entry name" value="NTF2-like"/>
    <property type="match status" value="1"/>
</dbReference>
<reference evidence="2" key="1">
    <citation type="submission" date="2016-10" db="EMBL/GenBank/DDBJ databases">
        <authorList>
            <person name="Varghese N."/>
            <person name="Submissions S."/>
        </authorList>
    </citation>
    <scope>NUCLEOTIDE SEQUENCE [LARGE SCALE GENOMIC DNA]</scope>
    <source>
        <strain evidence="2">CGMCC 1.11014</strain>
    </source>
</reference>
<dbReference type="InterPro" id="IPR032710">
    <property type="entry name" value="NTF2-like_dom_sf"/>
</dbReference>
<dbReference type="PANTHER" id="PTHR38436:SF1">
    <property type="entry name" value="ESTER CYCLASE"/>
    <property type="match status" value="1"/>
</dbReference>
<sequence>MSIDANKQLVRTLYEQCFNHGSLELLNELLTEDFVASPGNRGRAEFAAGVAAIRAGFPDVRFELEEVFGEDERLAVRWTFQATHAGAFNGTPATGRRVTQTGNVLYHFRGGRIARAWVQVDRLGLLQQIGALPT</sequence>
<protein>
    <recommendedName>
        <fullName evidence="3">Ester cyclase</fullName>
    </recommendedName>
</protein>
<dbReference type="Pfam" id="PF07366">
    <property type="entry name" value="SnoaL"/>
    <property type="match status" value="1"/>
</dbReference>
<dbReference type="PANTHER" id="PTHR38436">
    <property type="entry name" value="POLYKETIDE CYCLASE SNOAL-LIKE DOMAIN"/>
    <property type="match status" value="1"/>
</dbReference>